<gene>
    <name evidence="1" type="ORF">E3U55_11610</name>
</gene>
<dbReference type="InterPro" id="IPR016181">
    <property type="entry name" value="Acyl_CoA_acyltransferase"/>
</dbReference>
<protein>
    <submittedName>
        <fullName evidence="1">Uncharacterized protein</fullName>
    </submittedName>
</protein>
<dbReference type="AlphaFoldDB" id="A0A4Y8IHT5"/>
<accession>A0A4Y8IHT5</accession>
<name>A0A4Y8IHT5_9BACI</name>
<dbReference type="RefSeq" id="WP_134340646.1">
    <property type="nucleotide sequence ID" value="NZ_SOPW01000012.1"/>
</dbReference>
<dbReference type="SUPFAM" id="SSF55729">
    <property type="entry name" value="Acyl-CoA N-acyltransferases (Nat)"/>
    <property type="match status" value="1"/>
</dbReference>
<dbReference type="Gene3D" id="3.40.630.30">
    <property type="match status" value="1"/>
</dbReference>
<dbReference type="OrthoDB" id="5622654at2"/>
<comment type="caution">
    <text evidence="1">The sequence shown here is derived from an EMBL/GenBank/DDBJ whole genome shotgun (WGS) entry which is preliminary data.</text>
</comment>
<proteinExistence type="predicted"/>
<reference evidence="1 2" key="1">
    <citation type="submission" date="2019-03" db="EMBL/GenBank/DDBJ databases">
        <authorList>
            <person name="He R.-H."/>
        </authorList>
    </citation>
    <scope>NUCLEOTIDE SEQUENCE [LARGE SCALE GENOMIC DNA]</scope>
    <source>
        <strain evidence="2">SH 714</strain>
    </source>
</reference>
<keyword evidence="2" id="KW-1185">Reference proteome</keyword>
<dbReference type="Proteomes" id="UP000297975">
    <property type="component" value="Unassembled WGS sequence"/>
</dbReference>
<dbReference type="EMBL" id="SOPW01000012">
    <property type="protein sequence ID" value="TFB18911.1"/>
    <property type="molecule type" value="Genomic_DNA"/>
</dbReference>
<evidence type="ECO:0000313" key="2">
    <source>
        <dbReference type="Proteomes" id="UP000297975"/>
    </source>
</evidence>
<evidence type="ECO:0000313" key="1">
    <source>
        <dbReference type="EMBL" id="TFB18911.1"/>
    </source>
</evidence>
<sequence>MLKTKYKRGLVKMADYYGTTSKEKLEDVDVQISMKNLFPGTQLHSSTDESLHSYGRTLVIDLNKSEEDIFSEIRKNARYKINRAAKRDNVQFCAIFSPTNQQIDEFVEFFNQFAKNKNIPKCIKGKLQGLRDKDALTITYVKDEDEKTLCYHAYLRTKEYCSMIHSASARFDNSQIRSLIGRANRYLHWEDIKMFKEKGHKWYDFCGLFVDPSTDDELNLNRFKKEFGGIEIDVDKKIYAHSLIGKAVVFLFKWKMRNRPEYNRAKLIKHHNYSLGK</sequence>
<organism evidence="1 2">
    <name type="scientific">Filobacillus milosensis</name>
    <dbReference type="NCBI Taxonomy" id="94137"/>
    <lineage>
        <taxon>Bacteria</taxon>
        <taxon>Bacillati</taxon>
        <taxon>Bacillota</taxon>
        <taxon>Bacilli</taxon>
        <taxon>Bacillales</taxon>
        <taxon>Bacillaceae</taxon>
        <taxon>Filobacillus</taxon>
    </lineage>
</organism>